<feature type="transmembrane region" description="Helical" evidence="6">
    <location>
        <begin position="288"/>
        <end position="306"/>
    </location>
</feature>
<dbReference type="AlphaFoldDB" id="A0A922HSZ0"/>
<dbReference type="GO" id="GO:0005254">
    <property type="term" value="F:chloride channel activity"/>
    <property type="evidence" value="ECO:0007669"/>
    <property type="project" value="TreeGrafter"/>
</dbReference>
<evidence type="ECO:0000256" key="1">
    <source>
        <dbReference type="ARBA" id="ARBA00004141"/>
    </source>
</evidence>
<reference evidence="8" key="1">
    <citation type="submission" date="2013-05" db="EMBL/GenBank/DDBJ databases">
        <authorList>
            <person name="Yim A.K.Y."/>
            <person name="Chan T.F."/>
            <person name="Ji K.M."/>
            <person name="Liu X.Y."/>
            <person name="Zhou J.W."/>
            <person name="Li R.Q."/>
            <person name="Yang K.Y."/>
            <person name="Li J."/>
            <person name="Li M."/>
            <person name="Law P.T.W."/>
            <person name="Wu Y.L."/>
            <person name="Cai Z.L."/>
            <person name="Qin H."/>
            <person name="Bao Y."/>
            <person name="Leung R.K.K."/>
            <person name="Ng P.K.S."/>
            <person name="Zou J."/>
            <person name="Zhong X.J."/>
            <person name="Ran P.X."/>
            <person name="Zhong N.S."/>
            <person name="Liu Z.G."/>
            <person name="Tsui S.K.W."/>
        </authorList>
    </citation>
    <scope>NUCLEOTIDE SEQUENCE</scope>
    <source>
        <strain evidence="8">Derf</strain>
        <tissue evidence="8">Whole organism</tissue>
    </source>
</reference>
<comment type="caution">
    <text evidence="8">The sequence shown here is derived from an EMBL/GenBank/DDBJ whole genome shotgun (WGS) entry which is preliminary data.</text>
</comment>
<comment type="similarity">
    <text evidence="2 6">Belongs to the anoctamin family.</text>
</comment>
<dbReference type="GO" id="GO:0005886">
    <property type="term" value="C:plasma membrane"/>
    <property type="evidence" value="ECO:0007669"/>
    <property type="project" value="TreeGrafter"/>
</dbReference>
<evidence type="ECO:0000256" key="4">
    <source>
        <dbReference type="ARBA" id="ARBA00022989"/>
    </source>
</evidence>
<organism evidence="8 9">
    <name type="scientific">Dermatophagoides farinae</name>
    <name type="common">American house dust mite</name>
    <dbReference type="NCBI Taxonomy" id="6954"/>
    <lineage>
        <taxon>Eukaryota</taxon>
        <taxon>Metazoa</taxon>
        <taxon>Ecdysozoa</taxon>
        <taxon>Arthropoda</taxon>
        <taxon>Chelicerata</taxon>
        <taxon>Arachnida</taxon>
        <taxon>Acari</taxon>
        <taxon>Acariformes</taxon>
        <taxon>Sarcoptiformes</taxon>
        <taxon>Astigmata</taxon>
        <taxon>Psoroptidia</taxon>
        <taxon>Analgoidea</taxon>
        <taxon>Pyroglyphidae</taxon>
        <taxon>Dermatophagoidinae</taxon>
        <taxon>Dermatophagoides</taxon>
    </lineage>
</organism>
<keyword evidence="5 6" id="KW-0472">Membrane</keyword>
<gene>
    <name evidence="8" type="primary">ANO8</name>
    <name evidence="8" type="ORF">DERF_012870</name>
</gene>
<sequence>MIDENDNEDNDKEKSFSNDALNIMNGNEKSAVVVENNNDNSTTTTKSSSSLIIRQWLQQNFETNRDQLRESCTNLFFRNENKSDIVDKYDLIITFNHSTINHSSLDDDANVKLINALKNHLELDFPGIVVELRKHHRYQYALYIGGNNLFFEKYVETNNQRSVSKMTEQLEMDDDHRHQIYFPYTNLLSSLQRQTILIDLLSNWQFHRRNEEDEFSLQMTENELIIDKLLQNNQIDQLFALHQEDDLNILKTNWVAKLFHRQPLDQICSYFGIRIAIYFAFIGFYTEYLVYPMLYGALIIIFPYIVDYLPTLSISPFTSTISDKEYLNSILSFLFPVFNLFWSTLWLNRWHSHSQRLTYEWIRFIPERTSNANNAHSCNNDDDHQRRKQQQNDDHLHPLFDLIGLSRKIFQYFVTFPIIGLCLIMTFTVMFKIFIFQTWWDTELVERLHYPEWTGIIPKVMFAIILNIINYFYYLIVIWLNEKEKHRNFERKENQLIVKLFLFQFLNSYLPLFYIAFYLADIDKLKEQLAAQLITRQVIGNLNETLWPFLKESLLLAWLSSSKYSGDKCPNNDESEVSKGELESCMYGYHSTFDDYLEIVIQYGYVMLFTPVFPLAPLCAFLNNLIEIRTDAFKLCFVYQRPFIDVIQCRRPPSKTITIGVWKNVLEFLSIIAIISNCALMAINGQLTGLFSPFFIHHQNSKHRIIIIAVFIEHILLFIKWLIPVIFPINQFNHHHHHRLSSTHDDTKNGHE</sequence>
<evidence type="ECO:0000256" key="3">
    <source>
        <dbReference type="ARBA" id="ARBA00022692"/>
    </source>
</evidence>
<feature type="transmembrane region" description="Helical" evidence="6">
    <location>
        <begin position="326"/>
        <end position="347"/>
    </location>
</feature>
<dbReference type="PANTHER" id="PTHR12308">
    <property type="entry name" value="ANOCTAMIN"/>
    <property type="match status" value="1"/>
</dbReference>
<feature type="transmembrane region" description="Helical" evidence="6">
    <location>
        <begin position="500"/>
        <end position="520"/>
    </location>
</feature>
<evidence type="ECO:0000256" key="2">
    <source>
        <dbReference type="ARBA" id="ARBA00009671"/>
    </source>
</evidence>
<feature type="transmembrane region" description="Helical" evidence="6">
    <location>
        <begin position="412"/>
        <end position="440"/>
    </location>
</feature>
<protein>
    <recommendedName>
        <fullName evidence="6">Anoctamin</fullName>
    </recommendedName>
</protein>
<evidence type="ECO:0000313" key="8">
    <source>
        <dbReference type="EMBL" id="KAH9502073.1"/>
    </source>
</evidence>
<evidence type="ECO:0000259" key="7">
    <source>
        <dbReference type="Pfam" id="PF04547"/>
    </source>
</evidence>
<dbReference type="Proteomes" id="UP000790347">
    <property type="component" value="Unassembled WGS sequence"/>
</dbReference>
<name>A0A922HSZ0_DERFA</name>
<dbReference type="Pfam" id="PF04547">
    <property type="entry name" value="Anoctamin"/>
    <property type="match status" value="1"/>
</dbReference>
<feature type="domain" description="Anoctamin transmembrane" evidence="7">
    <location>
        <begin position="267"/>
        <end position="728"/>
    </location>
</feature>
<feature type="transmembrane region" description="Helical" evidence="6">
    <location>
        <begin position="460"/>
        <end position="480"/>
    </location>
</feature>
<feature type="transmembrane region" description="Helical" evidence="6">
    <location>
        <begin position="665"/>
        <end position="685"/>
    </location>
</feature>
<evidence type="ECO:0000313" key="9">
    <source>
        <dbReference type="Proteomes" id="UP000790347"/>
    </source>
</evidence>
<keyword evidence="3 6" id="KW-0812">Transmembrane</keyword>
<feature type="transmembrane region" description="Helical" evidence="6">
    <location>
        <begin position="705"/>
        <end position="729"/>
    </location>
</feature>
<dbReference type="InterPro" id="IPR049452">
    <property type="entry name" value="Anoctamin_TM"/>
</dbReference>
<dbReference type="InterPro" id="IPR007632">
    <property type="entry name" value="Anoctamin"/>
</dbReference>
<dbReference type="PANTHER" id="PTHR12308:SF51">
    <property type="entry name" value="ANOCTAMIN-8"/>
    <property type="match status" value="1"/>
</dbReference>
<dbReference type="EMBL" id="ASGP02000006">
    <property type="protein sequence ID" value="KAH9502073.1"/>
    <property type="molecule type" value="Genomic_DNA"/>
</dbReference>
<proteinExistence type="inferred from homology"/>
<accession>A0A922HSZ0</accession>
<reference evidence="8" key="2">
    <citation type="journal article" date="2022" name="Res Sq">
        <title>Comparative Genomics Reveals Insights into the Divergent Evolution of Astigmatic Mites and Household Pest Adaptations.</title>
        <authorList>
            <person name="Xiong Q."/>
            <person name="Wan A.T.-Y."/>
            <person name="Liu X.-Y."/>
            <person name="Fung C.S.-H."/>
            <person name="Xiao X."/>
            <person name="Malainual N."/>
            <person name="Hou J."/>
            <person name="Wang L."/>
            <person name="Wang M."/>
            <person name="Yang K."/>
            <person name="Cui Y."/>
            <person name="Leung E."/>
            <person name="Nong W."/>
            <person name="Shin S.-K."/>
            <person name="Au S."/>
            <person name="Jeong K.Y."/>
            <person name="Chew F.T."/>
            <person name="Hui J."/>
            <person name="Leung T.F."/>
            <person name="Tungtrongchitr A."/>
            <person name="Zhong N."/>
            <person name="Liu Z."/>
            <person name="Tsui S."/>
        </authorList>
    </citation>
    <scope>NUCLEOTIDE SEQUENCE</scope>
    <source>
        <strain evidence="8">Derf</strain>
        <tissue evidence="8">Whole organism</tissue>
    </source>
</reference>
<evidence type="ECO:0000256" key="6">
    <source>
        <dbReference type="RuleBase" id="RU280814"/>
    </source>
</evidence>
<feature type="transmembrane region" description="Helical" evidence="6">
    <location>
        <begin position="603"/>
        <end position="626"/>
    </location>
</feature>
<evidence type="ECO:0000256" key="5">
    <source>
        <dbReference type="ARBA" id="ARBA00023136"/>
    </source>
</evidence>
<comment type="subcellular location">
    <subcellularLocation>
        <location evidence="1 6">Membrane</location>
        <topology evidence="1 6">Multi-pass membrane protein</topology>
    </subcellularLocation>
</comment>
<keyword evidence="4 6" id="KW-1133">Transmembrane helix</keyword>
<keyword evidence="9" id="KW-1185">Reference proteome</keyword>